<dbReference type="GO" id="GO:0020037">
    <property type="term" value="F:heme binding"/>
    <property type="evidence" value="ECO:0007669"/>
    <property type="project" value="InterPro"/>
</dbReference>
<evidence type="ECO:0000256" key="9">
    <source>
        <dbReference type="ARBA" id="ARBA00023136"/>
    </source>
</evidence>
<name>A0AAV9D580_ACOCL</name>
<dbReference type="GO" id="GO:0016020">
    <property type="term" value="C:membrane"/>
    <property type="evidence" value="ECO:0007669"/>
    <property type="project" value="UniProtKB-SubCell"/>
</dbReference>
<comment type="subcellular location">
    <subcellularLocation>
        <location evidence="2">Membrane</location>
    </subcellularLocation>
</comment>
<dbReference type="Pfam" id="PF00067">
    <property type="entry name" value="p450"/>
    <property type="match status" value="1"/>
</dbReference>
<evidence type="ECO:0000256" key="1">
    <source>
        <dbReference type="ARBA" id="ARBA00001971"/>
    </source>
</evidence>
<evidence type="ECO:0000256" key="4">
    <source>
        <dbReference type="ARBA" id="ARBA00022617"/>
    </source>
</evidence>
<organism evidence="12 13">
    <name type="scientific">Acorus calamus</name>
    <name type="common">Sweet flag</name>
    <dbReference type="NCBI Taxonomy" id="4465"/>
    <lineage>
        <taxon>Eukaryota</taxon>
        <taxon>Viridiplantae</taxon>
        <taxon>Streptophyta</taxon>
        <taxon>Embryophyta</taxon>
        <taxon>Tracheophyta</taxon>
        <taxon>Spermatophyta</taxon>
        <taxon>Magnoliopsida</taxon>
        <taxon>Liliopsida</taxon>
        <taxon>Acoraceae</taxon>
        <taxon>Acorus</taxon>
    </lineage>
</organism>
<keyword evidence="6 11" id="KW-0560">Oxidoreductase</keyword>
<dbReference type="InterPro" id="IPR002401">
    <property type="entry name" value="Cyt_P450_E_grp-I"/>
</dbReference>
<evidence type="ECO:0000256" key="5">
    <source>
        <dbReference type="ARBA" id="ARBA00022723"/>
    </source>
</evidence>
<comment type="similarity">
    <text evidence="3 11">Belongs to the cytochrome P450 family.</text>
</comment>
<keyword evidence="8 11" id="KW-0503">Monooxygenase</keyword>
<dbReference type="Proteomes" id="UP001180020">
    <property type="component" value="Unassembled WGS sequence"/>
</dbReference>
<evidence type="ECO:0000313" key="13">
    <source>
        <dbReference type="Proteomes" id="UP001180020"/>
    </source>
</evidence>
<dbReference type="PANTHER" id="PTHR47943">
    <property type="entry name" value="CYTOCHROME P450 93A3-LIKE"/>
    <property type="match status" value="1"/>
</dbReference>
<dbReference type="EMBL" id="JAUJYO010000016">
    <property type="protein sequence ID" value="KAK1295268.1"/>
    <property type="molecule type" value="Genomic_DNA"/>
</dbReference>
<evidence type="ECO:0000256" key="7">
    <source>
        <dbReference type="ARBA" id="ARBA00023004"/>
    </source>
</evidence>
<proteinExistence type="inferred from homology"/>
<evidence type="ECO:0000256" key="10">
    <source>
        <dbReference type="PIRSR" id="PIRSR602401-1"/>
    </source>
</evidence>
<dbReference type="PROSITE" id="PS00086">
    <property type="entry name" value="CYTOCHROME_P450"/>
    <property type="match status" value="1"/>
</dbReference>
<evidence type="ECO:0000313" key="12">
    <source>
        <dbReference type="EMBL" id="KAK1295268.1"/>
    </source>
</evidence>
<keyword evidence="7 10" id="KW-0408">Iron</keyword>
<keyword evidence="9" id="KW-0472">Membrane</keyword>
<keyword evidence="5 10" id="KW-0479">Metal-binding</keyword>
<reference evidence="12" key="1">
    <citation type="journal article" date="2023" name="Nat. Commun.">
        <title>Diploid and tetraploid genomes of Acorus and the evolution of monocots.</title>
        <authorList>
            <person name="Ma L."/>
            <person name="Liu K.W."/>
            <person name="Li Z."/>
            <person name="Hsiao Y.Y."/>
            <person name="Qi Y."/>
            <person name="Fu T."/>
            <person name="Tang G.D."/>
            <person name="Zhang D."/>
            <person name="Sun W.H."/>
            <person name="Liu D.K."/>
            <person name="Li Y."/>
            <person name="Chen G.Z."/>
            <person name="Liu X.D."/>
            <person name="Liao X.Y."/>
            <person name="Jiang Y.T."/>
            <person name="Yu X."/>
            <person name="Hao Y."/>
            <person name="Huang J."/>
            <person name="Zhao X.W."/>
            <person name="Ke S."/>
            <person name="Chen Y.Y."/>
            <person name="Wu W.L."/>
            <person name="Hsu J.L."/>
            <person name="Lin Y.F."/>
            <person name="Huang M.D."/>
            <person name="Li C.Y."/>
            <person name="Huang L."/>
            <person name="Wang Z.W."/>
            <person name="Zhao X."/>
            <person name="Zhong W.Y."/>
            <person name="Peng D.H."/>
            <person name="Ahmad S."/>
            <person name="Lan S."/>
            <person name="Zhang J.S."/>
            <person name="Tsai W.C."/>
            <person name="Van de Peer Y."/>
            <person name="Liu Z.J."/>
        </authorList>
    </citation>
    <scope>NUCLEOTIDE SEQUENCE</scope>
    <source>
        <strain evidence="12">CP</strain>
    </source>
</reference>
<comment type="cofactor">
    <cofactor evidence="1 10">
        <name>heme</name>
        <dbReference type="ChEBI" id="CHEBI:30413"/>
    </cofactor>
</comment>
<dbReference type="GO" id="GO:0016705">
    <property type="term" value="F:oxidoreductase activity, acting on paired donors, with incorporation or reduction of molecular oxygen"/>
    <property type="evidence" value="ECO:0007669"/>
    <property type="project" value="InterPro"/>
</dbReference>
<dbReference type="FunFam" id="1.10.630.10:FF:000126">
    <property type="entry name" value="Predicted protein"/>
    <property type="match status" value="1"/>
</dbReference>
<dbReference type="GO" id="GO:0004497">
    <property type="term" value="F:monooxygenase activity"/>
    <property type="evidence" value="ECO:0007669"/>
    <property type="project" value="UniProtKB-KW"/>
</dbReference>
<reference evidence="12" key="2">
    <citation type="submission" date="2023-06" db="EMBL/GenBank/DDBJ databases">
        <authorList>
            <person name="Ma L."/>
            <person name="Liu K.-W."/>
            <person name="Li Z."/>
            <person name="Hsiao Y.-Y."/>
            <person name="Qi Y."/>
            <person name="Fu T."/>
            <person name="Tang G."/>
            <person name="Zhang D."/>
            <person name="Sun W.-H."/>
            <person name="Liu D.-K."/>
            <person name="Li Y."/>
            <person name="Chen G.-Z."/>
            <person name="Liu X.-D."/>
            <person name="Liao X.-Y."/>
            <person name="Jiang Y.-T."/>
            <person name="Yu X."/>
            <person name="Hao Y."/>
            <person name="Huang J."/>
            <person name="Zhao X.-W."/>
            <person name="Ke S."/>
            <person name="Chen Y.-Y."/>
            <person name="Wu W.-L."/>
            <person name="Hsu J.-L."/>
            <person name="Lin Y.-F."/>
            <person name="Huang M.-D."/>
            <person name="Li C.-Y."/>
            <person name="Huang L."/>
            <person name="Wang Z.-W."/>
            <person name="Zhao X."/>
            <person name="Zhong W.-Y."/>
            <person name="Peng D.-H."/>
            <person name="Ahmad S."/>
            <person name="Lan S."/>
            <person name="Zhang J.-S."/>
            <person name="Tsai W.-C."/>
            <person name="Van De Peer Y."/>
            <person name="Liu Z.-J."/>
        </authorList>
    </citation>
    <scope>NUCLEOTIDE SEQUENCE</scope>
    <source>
        <strain evidence="12">CP</strain>
        <tissue evidence="12">Leaves</tissue>
    </source>
</reference>
<feature type="binding site" description="axial binding residue" evidence="10">
    <location>
        <position position="335"/>
    </location>
    <ligand>
        <name>heme</name>
        <dbReference type="ChEBI" id="CHEBI:30413"/>
    </ligand>
    <ligandPart>
        <name>Fe</name>
        <dbReference type="ChEBI" id="CHEBI:18248"/>
    </ligandPart>
</feature>
<dbReference type="Gene3D" id="1.10.630.10">
    <property type="entry name" value="Cytochrome P450"/>
    <property type="match status" value="2"/>
</dbReference>
<dbReference type="AlphaFoldDB" id="A0AAV9D580"/>
<dbReference type="InterPro" id="IPR036396">
    <property type="entry name" value="Cyt_P450_sf"/>
</dbReference>
<comment type="caution">
    <text evidence="12">The sequence shown here is derived from an EMBL/GenBank/DDBJ whole genome shotgun (WGS) entry which is preliminary data.</text>
</comment>
<gene>
    <name evidence="12" type="primary">CYP84A1</name>
    <name evidence="12" type="ORF">QJS10_CPA16g00265</name>
</gene>
<protein>
    <submittedName>
        <fullName evidence="12">Cytochrome P450 84A1</fullName>
    </submittedName>
</protein>
<evidence type="ECO:0000256" key="3">
    <source>
        <dbReference type="ARBA" id="ARBA00010617"/>
    </source>
</evidence>
<evidence type="ECO:0000256" key="2">
    <source>
        <dbReference type="ARBA" id="ARBA00004370"/>
    </source>
</evidence>
<dbReference type="InterPro" id="IPR001128">
    <property type="entry name" value="Cyt_P450"/>
</dbReference>
<dbReference type="PANTHER" id="PTHR47943:SF2">
    <property type="entry name" value="CYTOCHROME P450"/>
    <property type="match status" value="1"/>
</dbReference>
<keyword evidence="13" id="KW-1185">Reference proteome</keyword>
<dbReference type="PRINTS" id="PR00463">
    <property type="entry name" value="EP450I"/>
</dbReference>
<evidence type="ECO:0000256" key="6">
    <source>
        <dbReference type="ARBA" id="ARBA00023002"/>
    </source>
</evidence>
<accession>A0AAV9D580</accession>
<evidence type="ECO:0000256" key="8">
    <source>
        <dbReference type="ARBA" id="ARBA00023033"/>
    </source>
</evidence>
<dbReference type="GO" id="GO:0005506">
    <property type="term" value="F:iron ion binding"/>
    <property type="evidence" value="ECO:0007669"/>
    <property type="project" value="InterPro"/>
</dbReference>
<dbReference type="SUPFAM" id="SSF48264">
    <property type="entry name" value="Cytochrome P450"/>
    <property type="match status" value="1"/>
</dbReference>
<evidence type="ECO:0000256" key="11">
    <source>
        <dbReference type="RuleBase" id="RU000461"/>
    </source>
</evidence>
<keyword evidence="4 10" id="KW-0349">Heme</keyword>
<sequence>MMGNLPHRALQKLAAVHGPIMHLRLGLTDAVVITSPEAARLVLRTHDEIFTSRPPLEAARHFSHGGRDVASAEYGPHWRAARKFSTLHLLGHHKVESFKSVREEELRALVLSLRGARGRKVDVTHGLRRRMRSSKARLDAFLDRIIEDHLEITDEALKKDFMGTMLSLMGTERPETTTDFPIDRTIVAAISLNMLVGMMDTSTIVAEWAMTELLRHPNVMKAAQEELARVVGLDRAVTESDLPNLPYLKMVLMDSLRLHPAAPFLAYSSTEECVIGGYRIPAKSFVIVNVWAIERDPEVWPDPERFDPERFASGDVDVRGQDFGLLPFGSGRRGCPGMQVAMTWFGLVMGQLLHCFEWELPEGVEARGLDMTEKFGLAVPRASHLWAVPTYRLSCA</sequence>
<dbReference type="InterPro" id="IPR017972">
    <property type="entry name" value="Cyt_P450_CS"/>
</dbReference>